<accession>A0A813CD87</accession>
<evidence type="ECO:0000313" key="1">
    <source>
        <dbReference type="EMBL" id="CAE7941082.1"/>
    </source>
</evidence>
<dbReference type="Proteomes" id="UP000601435">
    <property type="component" value="Unassembled WGS sequence"/>
</dbReference>
<protein>
    <submittedName>
        <fullName evidence="1">Uncharacterized protein</fullName>
    </submittedName>
</protein>
<proteinExistence type="predicted"/>
<comment type="caution">
    <text evidence="1">The sequence shown here is derived from an EMBL/GenBank/DDBJ whole genome shotgun (WGS) entry which is preliminary data.</text>
</comment>
<organism evidence="1 2">
    <name type="scientific">Symbiodinium necroappetens</name>
    <dbReference type="NCBI Taxonomy" id="1628268"/>
    <lineage>
        <taxon>Eukaryota</taxon>
        <taxon>Sar</taxon>
        <taxon>Alveolata</taxon>
        <taxon>Dinophyceae</taxon>
        <taxon>Suessiales</taxon>
        <taxon>Symbiodiniaceae</taxon>
        <taxon>Symbiodinium</taxon>
    </lineage>
</organism>
<feature type="non-terminal residue" evidence="1">
    <location>
        <position position="79"/>
    </location>
</feature>
<evidence type="ECO:0000313" key="2">
    <source>
        <dbReference type="Proteomes" id="UP000601435"/>
    </source>
</evidence>
<dbReference type="EMBL" id="CAJNJA010093029">
    <property type="protein sequence ID" value="CAE7941082.1"/>
    <property type="molecule type" value="Genomic_DNA"/>
</dbReference>
<sequence>MVKSFKACQNSSRWRARQPVLLSWRRSSLVSGMSKASTPSCRSASTASQLKAEASFLSTVASLPSFCITHFLVIAPIPM</sequence>
<gene>
    <name evidence="1" type="ORF">SNEC2469_LOCUS34143</name>
</gene>
<name>A0A813CD87_9DINO</name>
<reference evidence="1" key="1">
    <citation type="submission" date="2021-02" db="EMBL/GenBank/DDBJ databases">
        <authorList>
            <person name="Dougan E. K."/>
            <person name="Rhodes N."/>
            <person name="Thang M."/>
            <person name="Chan C."/>
        </authorList>
    </citation>
    <scope>NUCLEOTIDE SEQUENCE</scope>
</reference>
<dbReference type="AlphaFoldDB" id="A0A813CD87"/>
<keyword evidence="2" id="KW-1185">Reference proteome</keyword>